<dbReference type="AlphaFoldDB" id="A0AAD1QXG9"/>
<reference evidence="2" key="1">
    <citation type="submission" date="2022-03" db="EMBL/GenBank/DDBJ databases">
        <authorList>
            <person name="Alioto T."/>
            <person name="Alioto T."/>
            <person name="Gomez Garrido J."/>
        </authorList>
    </citation>
    <scope>NUCLEOTIDE SEQUENCE</scope>
</reference>
<accession>A0AAD1QXG9</accession>
<evidence type="ECO:0000259" key="1">
    <source>
        <dbReference type="Pfam" id="PF03184"/>
    </source>
</evidence>
<keyword evidence="3" id="KW-1185">Reference proteome</keyword>
<protein>
    <submittedName>
        <fullName evidence="2">Tigger transposable element-derived 1-like</fullName>
    </submittedName>
</protein>
<dbReference type="EMBL" id="OW240912">
    <property type="protein sequence ID" value="CAH2218914.1"/>
    <property type="molecule type" value="Genomic_DNA"/>
</dbReference>
<evidence type="ECO:0000313" key="2">
    <source>
        <dbReference type="EMBL" id="CAH2218914.1"/>
    </source>
</evidence>
<dbReference type="GO" id="GO:0005634">
    <property type="term" value="C:nucleus"/>
    <property type="evidence" value="ECO:0007669"/>
    <property type="project" value="TreeGrafter"/>
</dbReference>
<dbReference type="Proteomes" id="UP001295444">
    <property type="component" value="Chromosome 01"/>
</dbReference>
<sequence length="163" mass="18635">MKDCLTLLFCANASGDLKIKPLLIYHSENPRAFKKHKVNKEQLSILCRLTQSHMPLVCEVGQSVFWSCCQAVPCGQYPAVKAKLLMDNAPAHPLGLEEDLLEDFNFIKVMFLPPNTTPLHQPMDQQVISNFKKLYKRELFRRCFEMTDQASPSMNFSESILTL</sequence>
<dbReference type="InterPro" id="IPR004875">
    <property type="entry name" value="DDE_SF_endonuclease_dom"/>
</dbReference>
<dbReference type="PANTHER" id="PTHR19303">
    <property type="entry name" value="TRANSPOSON"/>
    <property type="match status" value="1"/>
</dbReference>
<dbReference type="Pfam" id="PF03184">
    <property type="entry name" value="DDE_1"/>
    <property type="match status" value="1"/>
</dbReference>
<name>A0AAD1QXG9_PELCU</name>
<organism evidence="2 3">
    <name type="scientific">Pelobates cultripes</name>
    <name type="common">Western spadefoot toad</name>
    <dbReference type="NCBI Taxonomy" id="61616"/>
    <lineage>
        <taxon>Eukaryota</taxon>
        <taxon>Metazoa</taxon>
        <taxon>Chordata</taxon>
        <taxon>Craniata</taxon>
        <taxon>Vertebrata</taxon>
        <taxon>Euteleostomi</taxon>
        <taxon>Amphibia</taxon>
        <taxon>Batrachia</taxon>
        <taxon>Anura</taxon>
        <taxon>Pelobatoidea</taxon>
        <taxon>Pelobatidae</taxon>
        <taxon>Pelobates</taxon>
    </lineage>
</organism>
<dbReference type="PANTHER" id="PTHR19303:SF27">
    <property type="entry name" value="HTH CENPB-TYPE DOMAIN-CONTAINING PROTEIN"/>
    <property type="match status" value="1"/>
</dbReference>
<feature type="domain" description="DDE-1" evidence="1">
    <location>
        <begin position="3"/>
        <end position="152"/>
    </location>
</feature>
<dbReference type="InterPro" id="IPR050863">
    <property type="entry name" value="CenT-Element_Derived"/>
</dbReference>
<evidence type="ECO:0000313" key="3">
    <source>
        <dbReference type="Proteomes" id="UP001295444"/>
    </source>
</evidence>
<proteinExistence type="predicted"/>
<gene>
    <name evidence="2" type="ORF">PECUL_23A036510</name>
</gene>
<dbReference type="GO" id="GO:0003677">
    <property type="term" value="F:DNA binding"/>
    <property type="evidence" value="ECO:0007669"/>
    <property type="project" value="TreeGrafter"/>
</dbReference>